<proteinExistence type="predicted"/>
<evidence type="ECO:0000313" key="1">
    <source>
        <dbReference type="EMBL" id="MED6211416.1"/>
    </source>
</evidence>
<dbReference type="Proteomes" id="UP001341840">
    <property type="component" value="Unassembled WGS sequence"/>
</dbReference>
<sequence length="230" mass="25624">MDGANNVRYWCFFNGWVPGVYTTEEDMRFQTDGFEGPSWTTADSIEAAEDAWIVYLGHGSRDVGCYRLQMGEAPPIFIHAPGRQCVPPRAQPHPLVTVSMRGLLQDACRKLDMPAPIYPGMMCTSLDGRRRFHDLVSFVLPGSSHALVLEDAARAGLRVVLRSNNASIDDYNYRIVQRWKEKYAQLCKELATPEATVPLLTTSNDAPWSQLRATDIAGHSRLNGPCHTGN</sequence>
<accession>A0ABU6YNA8</accession>
<comment type="caution">
    <text evidence="1">The sequence shown here is derived from an EMBL/GenBank/DDBJ whole genome shotgun (WGS) entry which is preliminary data.</text>
</comment>
<name>A0ABU6YNA8_9FABA</name>
<evidence type="ECO:0000313" key="2">
    <source>
        <dbReference type="Proteomes" id="UP001341840"/>
    </source>
</evidence>
<gene>
    <name evidence="1" type="ORF">PIB30_073483</name>
</gene>
<organism evidence="1 2">
    <name type="scientific">Stylosanthes scabra</name>
    <dbReference type="NCBI Taxonomy" id="79078"/>
    <lineage>
        <taxon>Eukaryota</taxon>
        <taxon>Viridiplantae</taxon>
        <taxon>Streptophyta</taxon>
        <taxon>Embryophyta</taxon>
        <taxon>Tracheophyta</taxon>
        <taxon>Spermatophyta</taxon>
        <taxon>Magnoliopsida</taxon>
        <taxon>eudicotyledons</taxon>
        <taxon>Gunneridae</taxon>
        <taxon>Pentapetalae</taxon>
        <taxon>rosids</taxon>
        <taxon>fabids</taxon>
        <taxon>Fabales</taxon>
        <taxon>Fabaceae</taxon>
        <taxon>Papilionoideae</taxon>
        <taxon>50 kb inversion clade</taxon>
        <taxon>dalbergioids sensu lato</taxon>
        <taxon>Dalbergieae</taxon>
        <taxon>Pterocarpus clade</taxon>
        <taxon>Stylosanthes</taxon>
    </lineage>
</organism>
<keyword evidence="2" id="KW-1185">Reference proteome</keyword>
<dbReference type="EMBL" id="JASCZI010242548">
    <property type="protein sequence ID" value="MED6211416.1"/>
    <property type="molecule type" value="Genomic_DNA"/>
</dbReference>
<protein>
    <submittedName>
        <fullName evidence="1">Uncharacterized protein</fullName>
    </submittedName>
</protein>
<reference evidence="1 2" key="1">
    <citation type="journal article" date="2023" name="Plants (Basel)">
        <title>Bridging the Gap: Combining Genomics and Transcriptomics Approaches to Understand Stylosanthes scabra, an Orphan Legume from the Brazilian Caatinga.</title>
        <authorList>
            <person name="Ferreira-Neto J.R.C."/>
            <person name="da Silva M.D."/>
            <person name="Binneck E."/>
            <person name="de Melo N.F."/>
            <person name="da Silva R.H."/>
            <person name="de Melo A.L.T.M."/>
            <person name="Pandolfi V."/>
            <person name="Bustamante F.O."/>
            <person name="Brasileiro-Vidal A.C."/>
            <person name="Benko-Iseppon A.M."/>
        </authorList>
    </citation>
    <scope>NUCLEOTIDE SEQUENCE [LARGE SCALE GENOMIC DNA]</scope>
    <source>
        <tissue evidence="1">Leaves</tissue>
    </source>
</reference>